<proteinExistence type="predicted"/>
<feature type="compositionally biased region" description="Low complexity" evidence="1">
    <location>
        <begin position="145"/>
        <end position="158"/>
    </location>
</feature>
<protein>
    <submittedName>
        <fullName evidence="2">Uncharacterized protein</fullName>
    </submittedName>
</protein>
<feature type="region of interest" description="Disordered" evidence="1">
    <location>
        <begin position="93"/>
        <end position="171"/>
    </location>
</feature>
<name>A0A8H7BNQ4_9FUNG</name>
<comment type="caution">
    <text evidence="2">The sequence shown here is derived from an EMBL/GenBank/DDBJ whole genome shotgun (WGS) entry which is preliminary data.</text>
</comment>
<accession>A0A8H7BNQ4</accession>
<evidence type="ECO:0000313" key="2">
    <source>
        <dbReference type="EMBL" id="KAF7725321.1"/>
    </source>
</evidence>
<sequence>MAYQRSYEAPMEFEYDNPPLFSYDAFTCSSPVTDSRHSYAEETNTSLFSRNSKQSKPLYNNLYIPRSFLCTKDRNDPTYNQVSARLGEISLHEVSESDEPANDQAEQEGDKQEECTDEESSRLVLYQPSVTAPSPQLEREPESQPLSPTSDSPLLSTPVASPVHPSTDKISYPHIDQTPSYNILYICSGLLQIGCNIALFTMTVYISVQFAIALKHDVVAKLRSYESGKQGLKLHMVEHEDIVTIELLARYYDVQEKYLENRCDMPTPLPAMVEQCREWEKYPFLIFYFVGKK</sequence>
<reference evidence="2" key="1">
    <citation type="submission" date="2020-01" db="EMBL/GenBank/DDBJ databases">
        <title>Genome Sequencing of Three Apophysomyces-Like Fungal Strains Confirms a Novel Fungal Genus in the Mucoromycota with divergent Burkholderia-like Endosymbiotic Bacteria.</title>
        <authorList>
            <person name="Stajich J.E."/>
            <person name="Macias A.M."/>
            <person name="Carter-House D."/>
            <person name="Lovett B."/>
            <person name="Kasson L.R."/>
            <person name="Berry K."/>
            <person name="Grigoriev I."/>
            <person name="Chang Y."/>
            <person name="Spatafora J."/>
            <person name="Kasson M.T."/>
        </authorList>
    </citation>
    <scope>NUCLEOTIDE SEQUENCE</scope>
    <source>
        <strain evidence="2">NRRL A-21654</strain>
    </source>
</reference>
<keyword evidence="3" id="KW-1185">Reference proteome</keyword>
<gene>
    <name evidence="2" type="ORF">EC973_009660</name>
</gene>
<dbReference type="OrthoDB" id="5961at2759"/>
<feature type="compositionally biased region" description="Acidic residues" evidence="1">
    <location>
        <begin position="96"/>
        <end position="107"/>
    </location>
</feature>
<evidence type="ECO:0000313" key="3">
    <source>
        <dbReference type="Proteomes" id="UP000605846"/>
    </source>
</evidence>
<organism evidence="2 3">
    <name type="scientific">Apophysomyces ossiformis</name>
    <dbReference type="NCBI Taxonomy" id="679940"/>
    <lineage>
        <taxon>Eukaryota</taxon>
        <taxon>Fungi</taxon>
        <taxon>Fungi incertae sedis</taxon>
        <taxon>Mucoromycota</taxon>
        <taxon>Mucoromycotina</taxon>
        <taxon>Mucoromycetes</taxon>
        <taxon>Mucorales</taxon>
        <taxon>Mucorineae</taxon>
        <taxon>Mucoraceae</taxon>
        <taxon>Apophysomyces</taxon>
    </lineage>
</organism>
<dbReference type="Proteomes" id="UP000605846">
    <property type="component" value="Unassembled WGS sequence"/>
</dbReference>
<dbReference type="AlphaFoldDB" id="A0A8H7BNQ4"/>
<dbReference type="EMBL" id="JABAYA010000099">
    <property type="protein sequence ID" value="KAF7725321.1"/>
    <property type="molecule type" value="Genomic_DNA"/>
</dbReference>
<evidence type="ECO:0000256" key="1">
    <source>
        <dbReference type="SAM" id="MobiDB-lite"/>
    </source>
</evidence>